<gene>
    <name evidence="1" type="ORF">OXH18_15285</name>
</gene>
<dbReference type="Gene3D" id="2.30.31.10">
    <property type="entry name" value="Transcriptional Coactivator Pc4, Chain A"/>
    <property type="match status" value="1"/>
</dbReference>
<dbReference type="AlphaFoldDB" id="A0A9E8ZAY9"/>
<dbReference type="KEGG" id="tsin:OXH18_15285"/>
<evidence type="ECO:0000313" key="1">
    <source>
        <dbReference type="EMBL" id="WAL58542.1"/>
    </source>
</evidence>
<dbReference type="Proteomes" id="UP001163152">
    <property type="component" value="Chromosome"/>
</dbReference>
<name>A0A9E8ZAY9_9CYAN</name>
<dbReference type="GO" id="GO:0006355">
    <property type="term" value="P:regulation of DNA-templated transcription"/>
    <property type="evidence" value="ECO:0007669"/>
    <property type="project" value="InterPro"/>
</dbReference>
<dbReference type="InterPro" id="IPR014947">
    <property type="entry name" value="DUF1818"/>
</dbReference>
<sequence>MSRQVKSGHGWRLGWNPHAEHFCGLLGGEEWAIEVTTAELDDFCRLVVQLATTMQQMAQELMDAERICCEVESPLLWLEAQGYPHAYSLHFILLTGRRGEGTWSEAAVPGLVQAAQILKVF</sequence>
<dbReference type="Pfam" id="PF08848">
    <property type="entry name" value="DUF1818"/>
    <property type="match status" value="1"/>
</dbReference>
<keyword evidence="2" id="KW-1185">Reference proteome</keyword>
<evidence type="ECO:0000313" key="2">
    <source>
        <dbReference type="Proteomes" id="UP001163152"/>
    </source>
</evidence>
<dbReference type="RefSeq" id="WP_268607964.1">
    <property type="nucleotide sequence ID" value="NZ_CP113797.1"/>
</dbReference>
<dbReference type="EMBL" id="CP113797">
    <property type="protein sequence ID" value="WAL58542.1"/>
    <property type="molecule type" value="Genomic_DNA"/>
</dbReference>
<reference evidence="1" key="1">
    <citation type="submission" date="2022-12" db="EMBL/GenBank/DDBJ databases">
        <title>Polyphasic identification of a Novel Hot-Spring Cyanobacterium Ocullathermofonsia sinensis gen nov. sp. nov. and Genomic Insights on its Adaptations to the Thermal Habitat.</title>
        <authorList>
            <person name="Daroch M."/>
            <person name="Tang J."/>
            <person name="Jiang Y."/>
        </authorList>
    </citation>
    <scope>NUCLEOTIDE SEQUENCE</scope>
    <source>
        <strain evidence="1">PKUAC-SCTA174</strain>
    </source>
</reference>
<proteinExistence type="predicted"/>
<accession>A0A9E8ZAY9</accession>
<dbReference type="SUPFAM" id="SSF54447">
    <property type="entry name" value="ssDNA-binding transcriptional regulator domain"/>
    <property type="match status" value="1"/>
</dbReference>
<dbReference type="InterPro" id="IPR009044">
    <property type="entry name" value="ssDNA-bd_transcriptional_reg"/>
</dbReference>
<dbReference type="GO" id="GO:0003677">
    <property type="term" value="F:DNA binding"/>
    <property type="evidence" value="ECO:0007669"/>
    <property type="project" value="InterPro"/>
</dbReference>
<organism evidence="1 2">
    <name type="scientific">Thermocoleostomius sinensis A174</name>
    <dbReference type="NCBI Taxonomy" id="2016057"/>
    <lineage>
        <taxon>Bacteria</taxon>
        <taxon>Bacillati</taxon>
        <taxon>Cyanobacteriota</taxon>
        <taxon>Cyanophyceae</taxon>
        <taxon>Oculatellales</taxon>
        <taxon>Oculatellaceae</taxon>
        <taxon>Thermocoleostomius</taxon>
    </lineage>
</organism>
<protein>
    <submittedName>
        <fullName evidence="1">DUF1818 family protein</fullName>
    </submittedName>
</protein>